<dbReference type="GO" id="GO:0007059">
    <property type="term" value="P:chromosome segregation"/>
    <property type="evidence" value="ECO:0007669"/>
    <property type="project" value="TreeGrafter"/>
</dbReference>
<dbReference type="Proteomes" id="UP000541444">
    <property type="component" value="Unassembled WGS sequence"/>
</dbReference>
<comment type="caution">
    <text evidence="7">The sequence shown here is derived from an EMBL/GenBank/DDBJ whole genome shotgun (WGS) entry which is preliminary data.</text>
</comment>
<keyword evidence="3" id="KW-0547">Nucleotide-binding</keyword>
<evidence type="ECO:0000256" key="1">
    <source>
        <dbReference type="ARBA" id="ARBA00022527"/>
    </source>
</evidence>
<evidence type="ECO:0000256" key="4">
    <source>
        <dbReference type="ARBA" id="ARBA00022777"/>
    </source>
</evidence>
<dbReference type="PANTHER" id="PTHR22974">
    <property type="entry name" value="MIXED LINEAGE PROTEIN KINASE"/>
    <property type="match status" value="1"/>
</dbReference>
<evidence type="ECO:0000313" key="7">
    <source>
        <dbReference type="EMBL" id="KAF6148128.1"/>
    </source>
</evidence>
<keyword evidence="1" id="KW-0723">Serine/threonine-protein kinase</keyword>
<evidence type="ECO:0000256" key="5">
    <source>
        <dbReference type="ARBA" id="ARBA00022840"/>
    </source>
</evidence>
<keyword evidence="5" id="KW-0067">ATP-binding</keyword>
<dbReference type="InterPro" id="IPR000719">
    <property type="entry name" value="Prot_kinase_dom"/>
</dbReference>
<dbReference type="GO" id="GO:0005634">
    <property type="term" value="C:nucleus"/>
    <property type="evidence" value="ECO:0007669"/>
    <property type="project" value="TreeGrafter"/>
</dbReference>
<dbReference type="GO" id="GO:0005524">
    <property type="term" value="F:ATP binding"/>
    <property type="evidence" value="ECO:0007669"/>
    <property type="project" value="UniProtKB-KW"/>
</dbReference>
<dbReference type="GO" id="GO:0007094">
    <property type="term" value="P:mitotic spindle assembly checkpoint signaling"/>
    <property type="evidence" value="ECO:0007669"/>
    <property type="project" value="TreeGrafter"/>
</dbReference>
<dbReference type="GO" id="GO:0004674">
    <property type="term" value="F:protein serine/threonine kinase activity"/>
    <property type="evidence" value="ECO:0007669"/>
    <property type="project" value="UniProtKB-KW"/>
</dbReference>
<keyword evidence="4" id="KW-0418">Kinase</keyword>
<dbReference type="EMBL" id="JACGCM010001854">
    <property type="protein sequence ID" value="KAF6148128.1"/>
    <property type="molecule type" value="Genomic_DNA"/>
</dbReference>
<protein>
    <recommendedName>
        <fullName evidence="6">Protein kinase domain-containing protein</fullName>
    </recommendedName>
</protein>
<dbReference type="PROSITE" id="PS50011">
    <property type="entry name" value="PROTEIN_KINASE_DOM"/>
    <property type="match status" value="1"/>
</dbReference>
<evidence type="ECO:0000256" key="2">
    <source>
        <dbReference type="ARBA" id="ARBA00022679"/>
    </source>
</evidence>
<dbReference type="InterPro" id="IPR011009">
    <property type="entry name" value="Kinase-like_dom_sf"/>
</dbReference>
<gene>
    <name evidence="7" type="ORF">GIB67_011903</name>
</gene>
<proteinExistence type="predicted"/>
<name>A0A7J7M018_9MAGN</name>
<accession>A0A7J7M018</accession>
<dbReference type="Pfam" id="PF00069">
    <property type="entry name" value="Pkinase"/>
    <property type="match status" value="1"/>
</dbReference>
<feature type="domain" description="Protein kinase" evidence="6">
    <location>
        <begin position="1"/>
        <end position="258"/>
    </location>
</feature>
<evidence type="ECO:0000256" key="3">
    <source>
        <dbReference type="ARBA" id="ARBA00022741"/>
    </source>
</evidence>
<dbReference type="PANTHER" id="PTHR22974:SF21">
    <property type="entry name" value="DUAL SPECIFICITY PROTEIN KINASE TTK"/>
    <property type="match status" value="1"/>
</dbReference>
<sequence>MMTQDRQHQFPTFMSQSSSVVGQSCVTIFSVHSRSTPMMSSTTYSSRSQLDSSSQMEIDQLIKNNVNPRPISQGDPVQSRILAHLSTYDQGLPFGDRDHGKMQQGLEAKGSDNLREGLVNHTKYKSNKVQNFDITNVQTQAPVTKDSITSGKLNPSKSNKPEKLANINGKLYQKLGKIGSGGSSEVFKVIIAPSLPLRGSSSKVGTLSFMSPEAFMCNGNDADGNTIKYGRPSDIWSLGCILYQMVYSRTPFSEYKTF</sequence>
<dbReference type="Gene3D" id="1.10.510.10">
    <property type="entry name" value="Transferase(Phosphotransferase) domain 1"/>
    <property type="match status" value="1"/>
</dbReference>
<dbReference type="SUPFAM" id="SSF56112">
    <property type="entry name" value="Protein kinase-like (PK-like)"/>
    <property type="match status" value="1"/>
</dbReference>
<organism evidence="7 8">
    <name type="scientific">Kingdonia uniflora</name>
    <dbReference type="NCBI Taxonomy" id="39325"/>
    <lineage>
        <taxon>Eukaryota</taxon>
        <taxon>Viridiplantae</taxon>
        <taxon>Streptophyta</taxon>
        <taxon>Embryophyta</taxon>
        <taxon>Tracheophyta</taxon>
        <taxon>Spermatophyta</taxon>
        <taxon>Magnoliopsida</taxon>
        <taxon>Ranunculales</taxon>
        <taxon>Circaeasteraceae</taxon>
        <taxon>Kingdonia</taxon>
    </lineage>
</organism>
<dbReference type="GO" id="GO:0034501">
    <property type="term" value="P:protein localization to kinetochore"/>
    <property type="evidence" value="ECO:0007669"/>
    <property type="project" value="TreeGrafter"/>
</dbReference>
<dbReference type="PROSITE" id="PS51257">
    <property type="entry name" value="PROKAR_LIPOPROTEIN"/>
    <property type="match status" value="1"/>
</dbReference>
<dbReference type="GO" id="GO:0004712">
    <property type="term" value="F:protein serine/threonine/tyrosine kinase activity"/>
    <property type="evidence" value="ECO:0007669"/>
    <property type="project" value="TreeGrafter"/>
</dbReference>
<evidence type="ECO:0000259" key="6">
    <source>
        <dbReference type="PROSITE" id="PS50011"/>
    </source>
</evidence>
<evidence type="ECO:0000313" key="8">
    <source>
        <dbReference type="Proteomes" id="UP000541444"/>
    </source>
</evidence>
<dbReference type="OrthoDB" id="20524at2759"/>
<dbReference type="GO" id="GO:0000776">
    <property type="term" value="C:kinetochore"/>
    <property type="evidence" value="ECO:0007669"/>
    <property type="project" value="TreeGrafter"/>
</dbReference>
<reference evidence="7 8" key="1">
    <citation type="journal article" date="2020" name="IScience">
        <title>Genome Sequencing of the Endangered Kingdonia uniflora (Circaeasteraceae, Ranunculales) Reveals Potential Mechanisms of Evolutionary Specialization.</title>
        <authorList>
            <person name="Sun Y."/>
            <person name="Deng T."/>
            <person name="Zhang A."/>
            <person name="Moore M.J."/>
            <person name="Landis J.B."/>
            <person name="Lin N."/>
            <person name="Zhang H."/>
            <person name="Zhang X."/>
            <person name="Huang J."/>
            <person name="Zhang X."/>
            <person name="Sun H."/>
            <person name="Wang H."/>
        </authorList>
    </citation>
    <scope>NUCLEOTIDE SEQUENCE [LARGE SCALE GENOMIC DNA]</scope>
    <source>
        <strain evidence="7">TB1705</strain>
        <tissue evidence="7">Leaf</tissue>
    </source>
</reference>
<dbReference type="GO" id="GO:0033316">
    <property type="term" value="P:meiotic spindle assembly checkpoint signaling"/>
    <property type="evidence" value="ECO:0007669"/>
    <property type="project" value="TreeGrafter"/>
</dbReference>
<keyword evidence="2" id="KW-0808">Transferase</keyword>
<keyword evidence="8" id="KW-1185">Reference proteome</keyword>
<dbReference type="AlphaFoldDB" id="A0A7J7M018"/>